<dbReference type="Proteomes" id="UP000184520">
    <property type="component" value="Unassembled WGS sequence"/>
</dbReference>
<dbReference type="PROSITE" id="PS51257">
    <property type="entry name" value="PROKAR_LIPOPROTEIN"/>
    <property type="match status" value="1"/>
</dbReference>
<evidence type="ECO:0000256" key="5">
    <source>
        <dbReference type="ARBA" id="ARBA00023235"/>
    </source>
</evidence>
<comment type="catalytic activity">
    <reaction evidence="1 6 7">
        <text>[protein]-peptidylproline (omega=180) = [protein]-peptidylproline (omega=0)</text>
        <dbReference type="Rhea" id="RHEA:16237"/>
        <dbReference type="Rhea" id="RHEA-COMP:10747"/>
        <dbReference type="Rhea" id="RHEA-COMP:10748"/>
        <dbReference type="ChEBI" id="CHEBI:83833"/>
        <dbReference type="ChEBI" id="CHEBI:83834"/>
        <dbReference type="EC" id="5.2.1.8"/>
    </reaction>
</comment>
<dbReference type="PANTHER" id="PTHR43811">
    <property type="entry name" value="FKBP-TYPE PEPTIDYL-PROLYL CIS-TRANS ISOMERASE FKPA"/>
    <property type="match status" value="1"/>
</dbReference>
<dbReference type="AlphaFoldDB" id="A0A1M5FCL8"/>
<keyword evidence="11" id="KW-1185">Reference proteome</keyword>
<dbReference type="SUPFAM" id="SSF54534">
    <property type="entry name" value="FKBP-like"/>
    <property type="match status" value="1"/>
</dbReference>
<protein>
    <recommendedName>
        <fullName evidence="7">Peptidyl-prolyl cis-trans isomerase</fullName>
        <ecNumber evidence="7">5.2.1.8</ecNumber>
    </recommendedName>
</protein>
<evidence type="ECO:0000256" key="3">
    <source>
        <dbReference type="ARBA" id="ARBA00022729"/>
    </source>
</evidence>
<dbReference type="STRING" id="634436.SAMN05216361_0785"/>
<dbReference type="GO" id="GO:0003755">
    <property type="term" value="F:peptidyl-prolyl cis-trans isomerase activity"/>
    <property type="evidence" value="ECO:0007669"/>
    <property type="project" value="UniProtKB-UniRule"/>
</dbReference>
<feature type="signal peptide" evidence="8">
    <location>
        <begin position="1"/>
        <end position="25"/>
    </location>
</feature>
<dbReference type="NCBIfam" id="NF008150">
    <property type="entry name" value="PRK10902.1"/>
    <property type="match status" value="1"/>
</dbReference>
<comment type="similarity">
    <text evidence="2 7">Belongs to the FKBP-type PPIase family.</text>
</comment>
<sequence length="255" mass="27478">MQKSIVALSLIATLGLAACQPQQSATEQAAAPAIKKEEMTDAQKQAYAMGASMGMFVFTRNKQMEQFGEGLDTAAIMQGMKDGMNDTLLFETDEIQQLAQAGEQAMRAKQQEMATQLAEENLVKGAEFLAENGKKDGVVTTESGLQYEVMVAGEGASPVATDTVKVHYKGTLLDGTEFDSSYSRGEPAVFPLNRVIPGWTEGVQTMKEGGKTRFFIPSELAYGERATGNITPNSTLVFEVELLEVVKPEAEAEGE</sequence>
<dbReference type="Pfam" id="PF00254">
    <property type="entry name" value="FKBP_C"/>
    <property type="match status" value="1"/>
</dbReference>
<dbReference type="PROSITE" id="PS50059">
    <property type="entry name" value="FKBP_PPIASE"/>
    <property type="match status" value="1"/>
</dbReference>
<reference evidence="11" key="1">
    <citation type="submission" date="2016-11" db="EMBL/GenBank/DDBJ databases">
        <authorList>
            <person name="Varghese N."/>
            <person name="Submissions S."/>
        </authorList>
    </citation>
    <scope>NUCLEOTIDE SEQUENCE [LARGE SCALE GENOMIC DNA]</scope>
    <source>
        <strain evidence="11">CGMCC 1.8995</strain>
    </source>
</reference>
<dbReference type="EMBL" id="FQWD01000001">
    <property type="protein sequence ID" value="SHF89340.1"/>
    <property type="molecule type" value="Genomic_DNA"/>
</dbReference>
<evidence type="ECO:0000256" key="1">
    <source>
        <dbReference type="ARBA" id="ARBA00000971"/>
    </source>
</evidence>
<dbReference type="GO" id="GO:0006457">
    <property type="term" value="P:protein folding"/>
    <property type="evidence" value="ECO:0007669"/>
    <property type="project" value="InterPro"/>
</dbReference>
<dbReference type="OrthoDB" id="9814548at2"/>
<evidence type="ECO:0000256" key="4">
    <source>
        <dbReference type="ARBA" id="ARBA00023110"/>
    </source>
</evidence>
<dbReference type="Gene3D" id="1.10.287.460">
    <property type="entry name" value="Peptidyl-prolyl cis-trans isomerase, FKBP-type, N-terminal domain"/>
    <property type="match status" value="1"/>
</dbReference>
<name>A0A1M5FCL8_9ALTE</name>
<dbReference type="RefSeq" id="WP_073318042.1">
    <property type="nucleotide sequence ID" value="NZ_FQWD01000001.1"/>
</dbReference>
<dbReference type="InterPro" id="IPR046357">
    <property type="entry name" value="PPIase_dom_sf"/>
</dbReference>
<evidence type="ECO:0000313" key="10">
    <source>
        <dbReference type="EMBL" id="SHF89340.1"/>
    </source>
</evidence>
<dbReference type="FunFam" id="3.10.50.40:FF:000045">
    <property type="entry name" value="Peptidyl-prolyl cis-trans isomerase"/>
    <property type="match status" value="1"/>
</dbReference>
<evidence type="ECO:0000256" key="7">
    <source>
        <dbReference type="RuleBase" id="RU003915"/>
    </source>
</evidence>
<dbReference type="Gene3D" id="3.10.50.40">
    <property type="match status" value="1"/>
</dbReference>
<dbReference type="Pfam" id="PF01346">
    <property type="entry name" value="FKBP_N"/>
    <property type="match status" value="1"/>
</dbReference>
<gene>
    <name evidence="10" type="ORF">SAMN05216361_0785</name>
</gene>
<evidence type="ECO:0000313" key="11">
    <source>
        <dbReference type="Proteomes" id="UP000184520"/>
    </source>
</evidence>
<dbReference type="EC" id="5.2.1.8" evidence="7"/>
<feature type="chain" id="PRO_5011957200" description="Peptidyl-prolyl cis-trans isomerase" evidence="8">
    <location>
        <begin position="26"/>
        <end position="255"/>
    </location>
</feature>
<dbReference type="InterPro" id="IPR001179">
    <property type="entry name" value="PPIase_FKBP_dom"/>
</dbReference>
<proteinExistence type="inferred from homology"/>
<dbReference type="InterPro" id="IPR036944">
    <property type="entry name" value="PPIase_FKBP_N_sf"/>
</dbReference>
<evidence type="ECO:0000259" key="9">
    <source>
        <dbReference type="PROSITE" id="PS50059"/>
    </source>
</evidence>
<organism evidence="10 11">
    <name type="scientific">Marisediminitalea aggregata</name>
    <dbReference type="NCBI Taxonomy" id="634436"/>
    <lineage>
        <taxon>Bacteria</taxon>
        <taxon>Pseudomonadati</taxon>
        <taxon>Pseudomonadota</taxon>
        <taxon>Gammaproteobacteria</taxon>
        <taxon>Alteromonadales</taxon>
        <taxon>Alteromonadaceae</taxon>
        <taxon>Marisediminitalea</taxon>
    </lineage>
</organism>
<keyword evidence="3 8" id="KW-0732">Signal</keyword>
<dbReference type="PANTHER" id="PTHR43811:SF19">
    <property type="entry name" value="39 KDA FK506-BINDING NUCLEAR PROTEIN"/>
    <property type="match status" value="1"/>
</dbReference>
<dbReference type="InterPro" id="IPR000774">
    <property type="entry name" value="PPIase_FKBP_N"/>
</dbReference>
<keyword evidence="4 6" id="KW-0697">Rotamase</keyword>
<accession>A0A1M5FCL8</accession>
<keyword evidence="5 6" id="KW-0413">Isomerase</keyword>
<evidence type="ECO:0000256" key="2">
    <source>
        <dbReference type="ARBA" id="ARBA00006577"/>
    </source>
</evidence>
<evidence type="ECO:0000256" key="8">
    <source>
        <dbReference type="SAM" id="SignalP"/>
    </source>
</evidence>
<feature type="domain" description="PPIase FKBP-type" evidence="9">
    <location>
        <begin position="161"/>
        <end position="246"/>
    </location>
</feature>
<evidence type="ECO:0000256" key="6">
    <source>
        <dbReference type="PROSITE-ProRule" id="PRU00277"/>
    </source>
</evidence>